<gene>
    <name evidence="1" type="ORF">SAMN05216236_13445</name>
</gene>
<evidence type="ECO:0000313" key="1">
    <source>
        <dbReference type="EMBL" id="SFU15167.1"/>
    </source>
</evidence>
<reference evidence="1 2" key="1">
    <citation type="submission" date="2016-10" db="EMBL/GenBank/DDBJ databases">
        <authorList>
            <person name="de Groot N.N."/>
        </authorList>
    </citation>
    <scope>NUCLEOTIDE SEQUENCE [LARGE SCALE GENOMIC DNA]</scope>
    <source>
        <strain evidence="1 2">CGMCC 1.10959</strain>
    </source>
</reference>
<dbReference type="Proteomes" id="UP000182466">
    <property type="component" value="Unassembled WGS sequence"/>
</dbReference>
<accession>A0A1I7DTZ5</accession>
<evidence type="ECO:0000313" key="2">
    <source>
        <dbReference type="Proteomes" id="UP000182466"/>
    </source>
</evidence>
<dbReference type="STRING" id="999627.SAMN05216236_13445"/>
<dbReference type="EMBL" id="FPAW01000034">
    <property type="protein sequence ID" value="SFU15167.1"/>
    <property type="molecule type" value="Genomic_DNA"/>
</dbReference>
<protein>
    <submittedName>
        <fullName evidence="1">Uncharacterized protein</fullName>
    </submittedName>
</protein>
<keyword evidence="2" id="KW-1185">Reference proteome</keyword>
<proteinExistence type="predicted"/>
<sequence>MSHKSVNGPFLYKKVYLQRAAASARNMSFMLRKNCFEYGVFNDSGAHIGNTHIGARTAKVRFVRVTVI</sequence>
<organism evidence="1 2">
    <name type="scientific">Sedimentitalea nanhaiensis</name>
    <dbReference type="NCBI Taxonomy" id="999627"/>
    <lineage>
        <taxon>Bacteria</taxon>
        <taxon>Pseudomonadati</taxon>
        <taxon>Pseudomonadota</taxon>
        <taxon>Alphaproteobacteria</taxon>
        <taxon>Rhodobacterales</taxon>
        <taxon>Paracoccaceae</taxon>
        <taxon>Sedimentitalea</taxon>
    </lineage>
</organism>
<name>A0A1I7DTZ5_9RHOB</name>
<dbReference type="AlphaFoldDB" id="A0A1I7DTZ5"/>